<name>A0ABV4CFG9_9PSEU</name>
<keyword evidence="2 5" id="KW-0378">Hydrolase</keyword>
<gene>
    <name evidence="5" type="primary">mshB</name>
    <name evidence="5" type="ORF">AB8O55_10145</name>
</gene>
<dbReference type="InterPro" id="IPR017810">
    <property type="entry name" value="Mycothiol_biosynthesis_MshB"/>
</dbReference>
<dbReference type="GO" id="GO:0035595">
    <property type="term" value="F:N-acetylglucosaminylinositol deacetylase activity"/>
    <property type="evidence" value="ECO:0007669"/>
    <property type="project" value="UniProtKB-EC"/>
</dbReference>
<keyword evidence="3" id="KW-0862">Zinc</keyword>
<dbReference type="NCBIfam" id="TIGR03445">
    <property type="entry name" value="mycothiol_MshB"/>
    <property type="match status" value="1"/>
</dbReference>
<dbReference type="RefSeq" id="WP_345365048.1">
    <property type="nucleotide sequence ID" value="NZ_BAABII010000012.1"/>
</dbReference>
<evidence type="ECO:0000256" key="3">
    <source>
        <dbReference type="ARBA" id="ARBA00022833"/>
    </source>
</evidence>
<dbReference type="EMBL" id="JBGEHV010000014">
    <property type="protein sequence ID" value="MEY8039756.1"/>
    <property type="molecule type" value="Genomic_DNA"/>
</dbReference>
<organism evidence="5 6">
    <name type="scientific">Saccharopolyspora cebuensis</name>
    <dbReference type="NCBI Taxonomy" id="418759"/>
    <lineage>
        <taxon>Bacteria</taxon>
        <taxon>Bacillati</taxon>
        <taxon>Actinomycetota</taxon>
        <taxon>Actinomycetes</taxon>
        <taxon>Pseudonocardiales</taxon>
        <taxon>Pseudonocardiaceae</taxon>
        <taxon>Saccharopolyspora</taxon>
    </lineage>
</organism>
<evidence type="ECO:0000313" key="5">
    <source>
        <dbReference type="EMBL" id="MEY8039756.1"/>
    </source>
</evidence>
<keyword evidence="1" id="KW-0479">Metal-binding</keyword>
<sequence length="273" mass="29564">MLVHAHPDDESTATGATMARYCAEGAAVSLVTCTSGELGEVVTDDLAHLRDDPEALGAHRREEIADALVEYGPVRHHWLGGAGRWRDSGMVGTEGNSAPGSFAGADRAEITREMVRILRAERPQVAVTYDEVGGYGHPDHIAAHRALMEALEPAADPGYAPELGEPWRVAKVYWSTLPRSTIEKIEAMGIEGFTAHSVPDEELTAVLDGREFHPAKVAAMRRYRSQVDLDGDDFFAGMVASPEFAVEHYLLVRGERGPGSGPYGWEDDLFAGL</sequence>
<dbReference type="Gene3D" id="3.40.50.10320">
    <property type="entry name" value="LmbE-like"/>
    <property type="match status" value="1"/>
</dbReference>
<keyword evidence="6" id="KW-1185">Reference proteome</keyword>
<dbReference type="SUPFAM" id="SSF102588">
    <property type="entry name" value="LmbE-like"/>
    <property type="match status" value="1"/>
</dbReference>
<dbReference type="InterPro" id="IPR003737">
    <property type="entry name" value="GlcNAc_PI_deacetylase-related"/>
</dbReference>
<evidence type="ECO:0000313" key="6">
    <source>
        <dbReference type="Proteomes" id="UP001564626"/>
    </source>
</evidence>
<dbReference type="EC" id="3.5.1.103" evidence="4"/>
<accession>A0ABV4CFG9</accession>
<dbReference type="Pfam" id="PF02585">
    <property type="entry name" value="PIG-L"/>
    <property type="match status" value="1"/>
</dbReference>
<dbReference type="PANTHER" id="PTHR12993">
    <property type="entry name" value="N-ACETYLGLUCOSAMINYL-PHOSPHATIDYLINOSITOL DE-N-ACETYLASE-RELATED"/>
    <property type="match status" value="1"/>
</dbReference>
<dbReference type="Proteomes" id="UP001564626">
    <property type="component" value="Unassembled WGS sequence"/>
</dbReference>
<protein>
    <recommendedName>
        <fullName evidence="4">N-acetyl-1-D-myo-inositol-2-amino-2-deoxy-alpha-D-glucopyranoside deacetylase</fullName>
        <ecNumber evidence="4">3.5.1.103</ecNumber>
    </recommendedName>
</protein>
<dbReference type="PANTHER" id="PTHR12993:SF26">
    <property type="entry name" value="1D-MYO-INOSITOL 2-ACETAMIDO-2-DEOXY-ALPHA-D-GLUCOPYRANOSIDE DEACETYLASE"/>
    <property type="match status" value="1"/>
</dbReference>
<dbReference type="InterPro" id="IPR024078">
    <property type="entry name" value="LmbE-like_dom_sf"/>
</dbReference>
<evidence type="ECO:0000256" key="1">
    <source>
        <dbReference type="ARBA" id="ARBA00022723"/>
    </source>
</evidence>
<reference evidence="5 6" key="1">
    <citation type="submission" date="2024-08" db="EMBL/GenBank/DDBJ databases">
        <title>Genome mining of Saccharopolyspora cebuensis PGLac3 from Nigerian medicinal plant.</title>
        <authorList>
            <person name="Ezeobiora C.E."/>
            <person name="Igbokwe N.H."/>
            <person name="Amin D.H."/>
            <person name="Mendie U.E."/>
        </authorList>
    </citation>
    <scope>NUCLEOTIDE SEQUENCE [LARGE SCALE GENOMIC DNA]</scope>
    <source>
        <strain evidence="5 6">PGLac3</strain>
    </source>
</reference>
<evidence type="ECO:0000256" key="2">
    <source>
        <dbReference type="ARBA" id="ARBA00022801"/>
    </source>
</evidence>
<evidence type="ECO:0000256" key="4">
    <source>
        <dbReference type="NCBIfam" id="TIGR03445"/>
    </source>
</evidence>
<proteinExistence type="predicted"/>
<comment type="caution">
    <text evidence="5">The sequence shown here is derived from an EMBL/GenBank/DDBJ whole genome shotgun (WGS) entry which is preliminary data.</text>
</comment>